<accession>A0A7W7DDR4</accession>
<keyword evidence="1" id="KW-1133">Transmembrane helix</keyword>
<dbReference type="AlphaFoldDB" id="A0A7W7DDR4"/>
<evidence type="ECO:0000256" key="1">
    <source>
        <dbReference type="SAM" id="Phobius"/>
    </source>
</evidence>
<dbReference type="EMBL" id="JACHND010000001">
    <property type="protein sequence ID" value="MBB4704746.1"/>
    <property type="molecule type" value="Genomic_DNA"/>
</dbReference>
<gene>
    <name evidence="2" type="ORF">BJ982_006290</name>
</gene>
<reference evidence="2 3" key="1">
    <citation type="submission" date="2020-08" db="EMBL/GenBank/DDBJ databases">
        <title>Sequencing the genomes of 1000 actinobacteria strains.</title>
        <authorList>
            <person name="Klenk H.-P."/>
        </authorList>
    </citation>
    <scope>NUCLEOTIDE SEQUENCE [LARGE SCALE GENOMIC DNA]</scope>
    <source>
        <strain evidence="2 3">DSM 45784</strain>
    </source>
</reference>
<dbReference type="Proteomes" id="UP000542210">
    <property type="component" value="Unassembled WGS sequence"/>
</dbReference>
<comment type="caution">
    <text evidence="2">The sequence shown here is derived from an EMBL/GenBank/DDBJ whole genome shotgun (WGS) entry which is preliminary data.</text>
</comment>
<evidence type="ECO:0000313" key="3">
    <source>
        <dbReference type="Proteomes" id="UP000542210"/>
    </source>
</evidence>
<feature type="transmembrane region" description="Helical" evidence="1">
    <location>
        <begin position="20"/>
        <end position="39"/>
    </location>
</feature>
<keyword evidence="3" id="KW-1185">Reference proteome</keyword>
<sequence>MIRSRRIRAGRVLRSKKPDLVLAGMCGYLLTHYALSVLICEAATEAQIGPDRVKFTWPVHEVRGRADELWISS</sequence>
<protein>
    <submittedName>
        <fullName evidence="2">Uncharacterized protein</fullName>
    </submittedName>
</protein>
<organism evidence="2 3">
    <name type="scientific">Sphaerisporangium siamense</name>
    <dbReference type="NCBI Taxonomy" id="795645"/>
    <lineage>
        <taxon>Bacteria</taxon>
        <taxon>Bacillati</taxon>
        <taxon>Actinomycetota</taxon>
        <taxon>Actinomycetes</taxon>
        <taxon>Streptosporangiales</taxon>
        <taxon>Streptosporangiaceae</taxon>
        <taxon>Sphaerisporangium</taxon>
    </lineage>
</organism>
<keyword evidence="1" id="KW-0472">Membrane</keyword>
<keyword evidence="1" id="KW-0812">Transmembrane</keyword>
<proteinExistence type="predicted"/>
<evidence type="ECO:0000313" key="2">
    <source>
        <dbReference type="EMBL" id="MBB4704746.1"/>
    </source>
</evidence>
<name>A0A7W7DDR4_9ACTN</name>
<dbReference type="RefSeq" id="WP_184885986.1">
    <property type="nucleotide sequence ID" value="NZ_JACHND010000001.1"/>
</dbReference>